<feature type="compositionally biased region" description="Polar residues" evidence="1">
    <location>
        <begin position="64"/>
        <end position="80"/>
    </location>
</feature>
<feature type="region of interest" description="Disordered" evidence="1">
    <location>
        <begin position="33"/>
        <end position="91"/>
    </location>
</feature>
<evidence type="ECO:0000256" key="1">
    <source>
        <dbReference type="SAM" id="MobiDB-lite"/>
    </source>
</evidence>
<dbReference type="InterPro" id="IPR022190">
    <property type="entry name" value="DUF3716"/>
</dbReference>
<dbReference type="GeneID" id="85329461"/>
<reference evidence="2" key="1">
    <citation type="submission" date="2023-06" db="EMBL/GenBank/DDBJ databases">
        <title>Genome-scale phylogeny and comparative genomics of the fungal order Sordariales.</title>
        <authorList>
            <consortium name="Lawrence Berkeley National Laboratory"/>
            <person name="Hensen N."/>
            <person name="Bonometti L."/>
            <person name="Westerberg I."/>
            <person name="Brannstrom I.O."/>
            <person name="Guillou S."/>
            <person name="Cros-Aarteil S."/>
            <person name="Calhoun S."/>
            <person name="Haridas S."/>
            <person name="Kuo A."/>
            <person name="Mondo S."/>
            <person name="Pangilinan J."/>
            <person name="Riley R."/>
            <person name="LaButti K."/>
            <person name="Andreopoulos B."/>
            <person name="Lipzen A."/>
            <person name="Chen C."/>
            <person name="Yanf M."/>
            <person name="Daum C."/>
            <person name="Ng V."/>
            <person name="Clum A."/>
            <person name="Steindorff A."/>
            <person name="Ohm R."/>
            <person name="Martin F."/>
            <person name="Silar P."/>
            <person name="Natvig D."/>
            <person name="Lalanne C."/>
            <person name="Gautier V."/>
            <person name="Ament-velasquez S.L."/>
            <person name="Kruys A."/>
            <person name="Hutchinson M.I."/>
            <person name="Powell A.J."/>
            <person name="Barry K."/>
            <person name="Miller A.N."/>
            <person name="Grigoriev I.V."/>
            <person name="Debuchy R."/>
            <person name="Gladieux P."/>
            <person name="Thoren M.H."/>
            <person name="Johannesson H."/>
        </authorList>
    </citation>
    <scope>NUCLEOTIDE SEQUENCE</scope>
    <source>
        <strain evidence="2">SMH2392-1A</strain>
    </source>
</reference>
<comment type="caution">
    <text evidence="2">The sequence shown here is derived from an EMBL/GenBank/DDBJ whole genome shotgun (WGS) entry which is preliminary data.</text>
</comment>
<sequence>MAAIRWEGPLPVYDGFIPLEPWGQTVPPLGCVPRRDALTPASTHPAPQAETTHLCHPTPPTHPANSTHSACPSGNASPPGQSGPRAELRHRSKRLRACKKSGYPEHYLLMYKSAAGVMKAFLETDVDGEVTHRRVQGPELMAFLRSPLMDDERRVVAMPSVDVEVRVLAADRASVHFLFARIIRRESYFRALLVQSRGTRVRPCPEKCGNPNASPKFRHCVRVPSFQGGAYAECVWQSHGSRCSHSNEGSMSAWDSGGSSAGGSPRAGPSQRVLPPSSSGSRLNPFLLEE</sequence>
<name>A0AA40DHL7_9PEZI</name>
<feature type="compositionally biased region" description="Low complexity" evidence="1">
    <location>
        <begin position="249"/>
        <end position="270"/>
    </location>
</feature>
<organism evidence="2 3">
    <name type="scientific">Lasiosphaeria miniovina</name>
    <dbReference type="NCBI Taxonomy" id="1954250"/>
    <lineage>
        <taxon>Eukaryota</taxon>
        <taxon>Fungi</taxon>
        <taxon>Dikarya</taxon>
        <taxon>Ascomycota</taxon>
        <taxon>Pezizomycotina</taxon>
        <taxon>Sordariomycetes</taxon>
        <taxon>Sordariomycetidae</taxon>
        <taxon>Sordariales</taxon>
        <taxon>Lasiosphaeriaceae</taxon>
        <taxon>Lasiosphaeria</taxon>
    </lineage>
</organism>
<gene>
    <name evidence="2" type="ORF">B0T26DRAFT_756999</name>
</gene>
<dbReference type="Proteomes" id="UP001172101">
    <property type="component" value="Unassembled WGS sequence"/>
</dbReference>
<proteinExistence type="predicted"/>
<dbReference type="RefSeq" id="XP_060290304.1">
    <property type="nucleotide sequence ID" value="XM_060446191.1"/>
</dbReference>
<protein>
    <submittedName>
        <fullName evidence="2">Uncharacterized protein</fullName>
    </submittedName>
</protein>
<accession>A0AA40DHL7</accession>
<dbReference type="Pfam" id="PF12511">
    <property type="entry name" value="DUF3716"/>
    <property type="match status" value="1"/>
</dbReference>
<evidence type="ECO:0000313" key="2">
    <source>
        <dbReference type="EMBL" id="KAK0703445.1"/>
    </source>
</evidence>
<evidence type="ECO:0000313" key="3">
    <source>
        <dbReference type="Proteomes" id="UP001172101"/>
    </source>
</evidence>
<dbReference type="EMBL" id="JAUIRO010000008">
    <property type="protein sequence ID" value="KAK0703445.1"/>
    <property type="molecule type" value="Genomic_DNA"/>
</dbReference>
<feature type="region of interest" description="Disordered" evidence="1">
    <location>
        <begin position="247"/>
        <end position="290"/>
    </location>
</feature>
<keyword evidence="3" id="KW-1185">Reference proteome</keyword>
<dbReference type="AlphaFoldDB" id="A0AA40DHL7"/>